<feature type="region of interest" description="Disordered" evidence="9">
    <location>
        <begin position="443"/>
        <end position="491"/>
    </location>
</feature>
<dbReference type="EMBL" id="JAAABM010000002">
    <property type="protein sequence ID" value="KAF7680260.1"/>
    <property type="molecule type" value="Genomic_DNA"/>
</dbReference>
<dbReference type="InterPro" id="IPR027417">
    <property type="entry name" value="P-loop_NTPase"/>
</dbReference>
<evidence type="ECO:0000313" key="13">
    <source>
        <dbReference type="Proteomes" id="UP000596902"/>
    </source>
</evidence>
<dbReference type="HAMAP" id="MF_00376">
    <property type="entry name" value="Dephospho_CoA_kinase"/>
    <property type="match status" value="1"/>
</dbReference>
<reference evidence="12" key="1">
    <citation type="submission" date="2020-01" db="EMBL/GenBank/DDBJ databases">
        <authorList>
            <person name="Feng Z.H.Z."/>
        </authorList>
    </citation>
    <scope>NUCLEOTIDE SEQUENCE</scope>
    <source>
        <strain evidence="12">CBS107.38</strain>
    </source>
</reference>
<evidence type="ECO:0000256" key="8">
    <source>
        <dbReference type="PROSITE-ProRule" id="PRU00221"/>
    </source>
</evidence>
<dbReference type="InterPro" id="IPR001680">
    <property type="entry name" value="WD40_rpt"/>
</dbReference>
<keyword evidence="3" id="KW-0677">Repeat</keyword>
<reference evidence="12" key="2">
    <citation type="submission" date="2020-08" db="EMBL/GenBank/DDBJ databases">
        <title>Draft Genome Sequence of Cumin Blight Pathogen Alternaria burnsii.</title>
        <authorList>
            <person name="Feng Z."/>
        </authorList>
    </citation>
    <scope>NUCLEOTIDE SEQUENCE</scope>
    <source>
        <strain evidence="12">CBS107.38</strain>
    </source>
</reference>
<evidence type="ECO:0000256" key="6">
    <source>
        <dbReference type="ARBA" id="ARBA00022853"/>
    </source>
</evidence>
<feature type="domain" description="Histone-binding protein RBBP4-like N-terminal" evidence="11">
    <location>
        <begin position="27"/>
        <end position="96"/>
    </location>
</feature>
<feature type="repeat" description="WD" evidence="8">
    <location>
        <begin position="182"/>
        <end position="224"/>
    </location>
</feature>
<dbReference type="GO" id="GO:0005634">
    <property type="term" value="C:nucleus"/>
    <property type="evidence" value="ECO:0007669"/>
    <property type="project" value="UniProtKB-SubCell"/>
</dbReference>
<dbReference type="GO" id="GO:0006325">
    <property type="term" value="P:chromatin organization"/>
    <property type="evidence" value="ECO:0007669"/>
    <property type="project" value="UniProtKB-KW"/>
</dbReference>
<evidence type="ECO:0000256" key="4">
    <source>
        <dbReference type="ARBA" id="ARBA00022741"/>
    </source>
</evidence>
<dbReference type="RefSeq" id="XP_038790250.1">
    <property type="nucleotide sequence ID" value="XM_038926958.1"/>
</dbReference>
<gene>
    <name evidence="12" type="ORF">GT037_001911</name>
</gene>
<dbReference type="InterPro" id="IPR020472">
    <property type="entry name" value="WD40_PAC1"/>
</dbReference>
<evidence type="ECO:0000259" key="11">
    <source>
        <dbReference type="Pfam" id="PF12265"/>
    </source>
</evidence>
<evidence type="ECO:0000256" key="3">
    <source>
        <dbReference type="ARBA" id="ARBA00022737"/>
    </source>
</evidence>
<feature type="repeat" description="WD" evidence="8">
    <location>
        <begin position="279"/>
        <end position="315"/>
    </location>
</feature>
<evidence type="ECO:0000256" key="1">
    <source>
        <dbReference type="ARBA" id="ARBA00004123"/>
    </source>
</evidence>
<dbReference type="InterPro" id="IPR022052">
    <property type="entry name" value="Histone-bd_RBBP4-like_N"/>
</dbReference>
<dbReference type="InterPro" id="IPR015943">
    <property type="entry name" value="WD40/YVTN_repeat-like_dom_sf"/>
</dbReference>
<dbReference type="SMART" id="SM00320">
    <property type="entry name" value="WD40"/>
    <property type="match status" value="6"/>
</dbReference>
<feature type="compositionally biased region" description="Low complexity" evidence="9">
    <location>
        <begin position="443"/>
        <end position="455"/>
    </location>
</feature>
<dbReference type="PANTHER" id="PTHR22850">
    <property type="entry name" value="WD40 REPEAT FAMILY"/>
    <property type="match status" value="1"/>
</dbReference>
<dbReference type="CDD" id="cd02022">
    <property type="entry name" value="DPCK"/>
    <property type="match status" value="1"/>
</dbReference>
<feature type="repeat" description="WD" evidence="8">
    <location>
        <begin position="323"/>
        <end position="365"/>
    </location>
</feature>
<dbReference type="Pfam" id="PF00400">
    <property type="entry name" value="WD40"/>
    <property type="match status" value="3"/>
</dbReference>
<dbReference type="InterPro" id="IPR001977">
    <property type="entry name" value="Depp_CoAkinase"/>
</dbReference>
<dbReference type="SUPFAM" id="SSF52540">
    <property type="entry name" value="P-loop containing nucleoside triphosphate hydrolases"/>
    <property type="match status" value="1"/>
</dbReference>
<dbReference type="GO" id="GO:0004140">
    <property type="term" value="F:dephospho-CoA kinase activity"/>
    <property type="evidence" value="ECO:0007669"/>
    <property type="project" value="InterPro"/>
</dbReference>
<dbReference type="Gene3D" id="2.130.10.10">
    <property type="entry name" value="YVTN repeat-like/Quinoprotein amine dehydrogenase"/>
    <property type="match status" value="1"/>
</dbReference>
<dbReference type="GO" id="GO:0015937">
    <property type="term" value="P:coenzyme A biosynthetic process"/>
    <property type="evidence" value="ECO:0007669"/>
    <property type="project" value="InterPro"/>
</dbReference>
<dbReference type="PRINTS" id="PR00320">
    <property type="entry name" value="GPROTEINBRPT"/>
</dbReference>
<dbReference type="GO" id="GO:0005524">
    <property type="term" value="F:ATP binding"/>
    <property type="evidence" value="ECO:0007669"/>
    <property type="project" value="UniProtKB-KW"/>
</dbReference>
<keyword evidence="13" id="KW-1185">Reference proteome</keyword>
<evidence type="ECO:0000313" key="12">
    <source>
        <dbReference type="EMBL" id="KAF7680260.1"/>
    </source>
</evidence>
<keyword evidence="5" id="KW-0067">ATP-binding</keyword>
<keyword evidence="10" id="KW-1133">Transmembrane helix</keyword>
<proteinExistence type="inferred from homology"/>
<keyword evidence="4" id="KW-0547">Nucleotide-binding</keyword>
<dbReference type="InterPro" id="IPR036322">
    <property type="entry name" value="WD40_repeat_dom_sf"/>
</dbReference>
<dbReference type="Pfam" id="PF01121">
    <property type="entry name" value="CoaE"/>
    <property type="match status" value="1"/>
</dbReference>
<dbReference type="Gene3D" id="3.40.50.300">
    <property type="entry name" value="P-loop containing nucleotide triphosphate hydrolases"/>
    <property type="match status" value="1"/>
</dbReference>
<dbReference type="PROSITE" id="PS51219">
    <property type="entry name" value="DPCK"/>
    <property type="match status" value="1"/>
</dbReference>
<dbReference type="PROSITE" id="PS00678">
    <property type="entry name" value="WD_REPEATS_1"/>
    <property type="match status" value="2"/>
</dbReference>
<keyword evidence="10" id="KW-0472">Membrane</keyword>
<protein>
    <submittedName>
        <fullName evidence="12">Wd40 repeat-like protein</fullName>
    </submittedName>
</protein>
<feature type="transmembrane region" description="Helical" evidence="10">
    <location>
        <begin position="735"/>
        <end position="756"/>
    </location>
</feature>
<dbReference type="Proteomes" id="UP000596902">
    <property type="component" value="Unassembled WGS sequence"/>
</dbReference>
<keyword evidence="7" id="KW-0539">Nucleus</keyword>
<dbReference type="NCBIfam" id="TIGR00152">
    <property type="entry name" value="dephospho-CoA kinase"/>
    <property type="match status" value="1"/>
</dbReference>
<dbReference type="AlphaFoldDB" id="A0A8H7BDU0"/>
<evidence type="ECO:0000256" key="10">
    <source>
        <dbReference type="SAM" id="Phobius"/>
    </source>
</evidence>
<evidence type="ECO:0000256" key="5">
    <source>
        <dbReference type="ARBA" id="ARBA00022840"/>
    </source>
</evidence>
<evidence type="ECO:0000256" key="9">
    <source>
        <dbReference type="SAM" id="MobiDB-lite"/>
    </source>
</evidence>
<accession>A0A8H7BDU0</accession>
<dbReference type="PROSITE" id="PS50294">
    <property type="entry name" value="WD_REPEATS_REGION"/>
    <property type="match status" value="3"/>
</dbReference>
<dbReference type="InterPro" id="IPR050459">
    <property type="entry name" value="WD_repeat_RBAP46/RBAP48/MSI1"/>
</dbReference>
<evidence type="ECO:0000256" key="2">
    <source>
        <dbReference type="ARBA" id="ARBA00022574"/>
    </source>
</evidence>
<keyword evidence="2 8" id="KW-0853">WD repeat</keyword>
<dbReference type="InterPro" id="IPR019775">
    <property type="entry name" value="WD40_repeat_CS"/>
</dbReference>
<dbReference type="PROSITE" id="PS50082">
    <property type="entry name" value="WD_REPEATS_2"/>
    <property type="match status" value="3"/>
</dbReference>
<sequence>MDETMSDAHDSHEMDDQEQLEQKLINEEYKIWKKNSVFLYDMLYGRALEWPTLTTQWLPDKKPVEGTNMSQHRVILGTHTSNQAQNYLQIAHCEIPDFRVPDLSELNEERGEIGGHGNAKRPFDFKIVQKINHPGEVNKARYQPQNPDIIASLCVDGKVLIFDRTKHPLQPKDDSIKFEAELVGHSKEGFGLSWSPLKEGHLVTGNEDTTVKTWDIKSGFSKSNKTISPTATYNVHSATVNDVQYHPIHNFLIGTASDDLTWQIIDTRMETHKKALYRKEAHDDAVNCISFHPEFEGTFATGSADKSVGIWDMRNFDKKLHSLQNHASDVIGLQWHPQDAAILASSSYDRRICLWDLSKIGSEQTAEEAEDGPPELLFMHGGFTNRICDFDWNKNDPWLMMGAAEDNQLQIFRPARKLVEPIKKTGKVAVPVPIVPVFDAWEPSSSPLSSVPESSIPEEEESRPEQEIATNSDESERTLYLPATPPSSPYAVERVRDKGSMLTSESKQSAMLLLGLTGSIATGKSTVSSILSKPPYSLPIVDADLIARQVVEPGTAGYNAIVEHFLPTTPDLLLPDATPKGRPLNRPALGRRVFGSGEEKERDRKKLNSIVHPAVRKEMYRQMVWAYLRGNWAVVLDVPLLFESGWERYCGTILVVGVSDPAIQIQRLRDRDSHLTEEDARNRVMSQGDVREKAERCLRRGPGNGVVVWNDHDRSYLEKEIQRVMQDVRSNSPRWWSFLLWVNPLFGALAGMLSWYKMRDVQLQWEEQKKREKAKL</sequence>
<keyword evidence="10" id="KW-0812">Transmembrane</keyword>
<dbReference type="FunFam" id="3.40.50.300:FF:001227">
    <property type="entry name" value="Dephospho-CoA kinase CAB5"/>
    <property type="match status" value="1"/>
</dbReference>
<comment type="caution">
    <text evidence="12">The sequence shown here is derived from an EMBL/GenBank/DDBJ whole genome shotgun (WGS) entry which is preliminary data.</text>
</comment>
<organism evidence="12 13">
    <name type="scientific">Alternaria burnsii</name>
    <dbReference type="NCBI Taxonomy" id="1187904"/>
    <lineage>
        <taxon>Eukaryota</taxon>
        <taxon>Fungi</taxon>
        <taxon>Dikarya</taxon>
        <taxon>Ascomycota</taxon>
        <taxon>Pezizomycotina</taxon>
        <taxon>Dothideomycetes</taxon>
        <taxon>Pleosporomycetidae</taxon>
        <taxon>Pleosporales</taxon>
        <taxon>Pleosporineae</taxon>
        <taxon>Pleosporaceae</taxon>
        <taxon>Alternaria</taxon>
        <taxon>Alternaria sect. Alternaria</taxon>
    </lineage>
</organism>
<keyword evidence="6" id="KW-0156">Chromatin regulator</keyword>
<evidence type="ECO:0000256" key="7">
    <source>
        <dbReference type="ARBA" id="ARBA00023242"/>
    </source>
</evidence>
<comment type="subcellular location">
    <subcellularLocation>
        <location evidence="1">Nucleus</location>
    </subcellularLocation>
</comment>
<dbReference type="Pfam" id="PF12265">
    <property type="entry name" value="CAF1C_H4-bd"/>
    <property type="match status" value="1"/>
</dbReference>
<name>A0A8H7BDU0_9PLEO</name>
<dbReference type="GeneID" id="62200136"/>
<dbReference type="SUPFAM" id="SSF50978">
    <property type="entry name" value="WD40 repeat-like"/>
    <property type="match status" value="1"/>
</dbReference>